<keyword evidence="8" id="KW-0072">Autophagy</keyword>
<evidence type="ECO:0000256" key="7">
    <source>
        <dbReference type="ARBA" id="ARBA00022927"/>
    </source>
</evidence>
<proteinExistence type="predicted"/>
<dbReference type="GeneTree" id="ENSGT00940000157121"/>
<comment type="subcellular location">
    <subcellularLocation>
        <location evidence="1">Cytoplasmic vesicle</location>
        <location evidence="1">Autophagosome</location>
    </subcellularLocation>
    <subcellularLocation>
        <location evidence="2">Endosome membrane</location>
    </subcellularLocation>
</comment>
<evidence type="ECO:0000259" key="14">
    <source>
        <dbReference type="PROSITE" id="PS50086"/>
    </source>
</evidence>
<evidence type="ECO:0000256" key="11">
    <source>
        <dbReference type="ARBA" id="ARBA00062017"/>
    </source>
</evidence>
<dbReference type="Proteomes" id="UP000694388">
    <property type="component" value="Unplaced"/>
</dbReference>
<protein>
    <recommendedName>
        <fullName evidence="12">TBC1 domain family member 5</fullName>
    </recommendedName>
</protein>
<evidence type="ECO:0000256" key="10">
    <source>
        <dbReference type="ARBA" id="ARBA00023329"/>
    </source>
</evidence>
<keyword evidence="16" id="KW-1185">Reference proteome</keyword>
<feature type="domain" description="Rab-GAP TBC" evidence="14">
    <location>
        <begin position="188"/>
        <end position="408"/>
    </location>
</feature>
<comment type="subunit">
    <text evidence="11">Interacts with MAP1LC3A, MAP1LC3B, MAP1LC3C, GABARAP, GABARAPL1, GABARAPL2. Interacts with VPS29 and VPS35; indicative for an association with retromer CSC subcomplex. MAP1LC3A and VPS29 compete for binding to TBC1D5. Interacts with AP2M1; indicative for an association with the AP2 complex. Interacts with ULK1 and ATG13 (phosphorylated); indicative for an association with the activated ULK1-ATG13-FIP200 complex. Interacts with ATG9A; the interactions seems to be restricted to the AP2-clathrin-associated fraction of ATG9A.</text>
</comment>
<evidence type="ECO:0000256" key="12">
    <source>
        <dbReference type="ARBA" id="ARBA00072014"/>
    </source>
</evidence>
<dbReference type="InterPro" id="IPR000195">
    <property type="entry name" value="Rab-GAP-TBC_dom"/>
</dbReference>
<evidence type="ECO:0000256" key="4">
    <source>
        <dbReference type="ARBA" id="ARBA00022468"/>
    </source>
</evidence>
<evidence type="ECO:0000256" key="3">
    <source>
        <dbReference type="ARBA" id="ARBA00022448"/>
    </source>
</evidence>
<feature type="region of interest" description="Disordered" evidence="13">
    <location>
        <begin position="517"/>
        <end position="617"/>
    </location>
</feature>
<evidence type="ECO:0000256" key="5">
    <source>
        <dbReference type="ARBA" id="ARBA00022553"/>
    </source>
</evidence>
<feature type="compositionally biased region" description="Low complexity" evidence="13">
    <location>
        <begin position="531"/>
        <end position="561"/>
    </location>
</feature>
<evidence type="ECO:0000256" key="2">
    <source>
        <dbReference type="ARBA" id="ARBA00004608"/>
    </source>
</evidence>
<keyword evidence="9" id="KW-0472">Membrane</keyword>
<dbReference type="SMART" id="SM00164">
    <property type="entry name" value="TBC"/>
    <property type="match status" value="1"/>
</dbReference>
<feature type="region of interest" description="Disordered" evidence="13">
    <location>
        <begin position="173"/>
        <end position="196"/>
    </location>
</feature>
<dbReference type="SUPFAM" id="SSF47923">
    <property type="entry name" value="Ypt/Rab-GAP domain of gyp1p"/>
    <property type="match status" value="2"/>
</dbReference>
<feature type="region of interest" description="Disordered" evidence="13">
    <location>
        <begin position="12"/>
        <end position="39"/>
    </location>
</feature>
<dbReference type="PANTHER" id="PTHR22957">
    <property type="entry name" value="TBC1 DOMAIN FAMILY MEMBER GTPASE-ACTIVATING PROTEIN"/>
    <property type="match status" value="1"/>
</dbReference>
<accession>A0A8C4QJR9</accession>
<name>A0A8C4QJR9_EPTBU</name>
<evidence type="ECO:0000313" key="16">
    <source>
        <dbReference type="Proteomes" id="UP000694388"/>
    </source>
</evidence>
<dbReference type="PANTHER" id="PTHR22957:SF337">
    <property type="entry name" value="TBC1 DOMAIN FAMILY MEMBER 5"/>
    <property type="match status" value="1"/>
</dbReference>
<keyword evidence="6" id="KW-0967">Endosome</keyword>
<reference evidence="15" key="2">
    <citation type="submission" date="2025-09" db="UniProtKB">
        <authorList>
            <consortium name="Ensembl"/>
        </authorList>
    </citation>
    <scope>IDENTIFICATION</scope>
</reference>
<keyword evidence="3" id="KW-0813">Transport</keyword>
<evidence type="ECO:0000256" key="1">
    <source>
        <dbReference type="ARBA" id="ARBA00004419"/>
    </source>
</evidence>
<keyword evidence="5" id="KW-0597">Phosphoprotein</keyword>
<evidence type="ECO:0000313" key="15">
    <source>
        <dbReference type="Ensembl" id="ENSEBUP00000015984.1"/>
    </source>
</evidence>
<evidence type="ECO:0000256" key="6">
    <source>
        <dbReference type="ARBA" id="ARBA00022753"/>
    </source>
</evidence>
<dbReference type="GO" id="GO:0005776">
    <property type="term" value="C:autophagosome"/>
    <property type="evidence" value="ECO:0007669"/>
    <property type="project" value="UniProtKB-SubCell"/>
</dbReference>
<dbReference type="GO" id="GO:0005096">
    <property type="term" value="F:GTPase activator activity"/>
    <property type="evidence" value="ECO:0007669"/>
    <property type="project" value="UniProtKB-KW"/>
</dbReference>
<dbReference type="AlphaFoldDB" id="A0A8C4QJR9"/>
<evidence type="ECO:0000256" key="9">
    <source>
        <dbReference type="ARBA" id="ARBA00023136"/>
    </source>
</evidence>
<reference evidence="15" key="1">
    <citation type="submission" date="2025-08" db="UniProtKB">
        <authorList>
            <consortium name="Ensembl"/>
        </authorList>
    </citation>
    <scope>IDENTIFICATION</scope>
</reference>
<dbReference type="Pfam" id="PF00566">
    <property type="entry name" value="RabGAP-TBC"/>
    <property type="match status" value="2"/>
</dbReference>
<evidence type="ECO:0000256" key="8">
    <source>
        <dbReference type="ARBA" id="ARBA00023006"/>
    </source>
</evidence>
<dbReference type="FunFam" id="1.10.472.80:FF:000010">
    <property type="entry name" value="Putative TBC1 domain family member 5"/>
    <property type="match status" value="1"/>
</dbReference>
<evidence type="ECO:0000256" key="13">
    <source>
        <dbReference type="SAM" id="MobiDB-lite"/>
    </source>
</evidence>
<dbReference type="PROSITE" id="PS50086">
    <property type="entry name" value="TBC_RABGAP"/>
    <property type="match status" value="1"/>
</dbReference>
<keyword evidence="4" id="KW-0343">GTPase activation</keyword>
<dbReference type="FunFam" id="1.10.8.270:FF:000011">
    <property type="entry name" value="TBC1 domain family member 5"/>
    <property type="match status" value="1"/>
</dbReference>
<dbReference type="GO" id="GO:0006914">
    <property type="term" value="P:autophagy"/>
    <property type="evidence" value="ECO:0007669"/>
    <property type="project" value="UniProtKB-KW"/>
</dbReference>
<keyword evidence="10" id="KW-0968">Cytoplasmic vesicle</keyword>
<dbReference type="Gene3D" id="1.10.472.80">
    <property type="entry name" value="Ypt/Rab-GAP domain of gyp1p, domain 3"/>
    <property type="match status" value="1"/>
</dbReference>
<dbReference type="Ensembl" id="ENSEBUT00000016561.1">
    <property type="protein sequence ID" value="ENSEBUP00000015984.1"/>
    <property type="gene ID" value="ENSEBUG00000010055.1"/>
</dbReference>
<organism evidence="15 16">
    <name type="scientific">Eptatretus burgeri</name>
    <name type="common">Inshore hagfish</name>
    <dbReference type="NCBI Taxonomy" id="7764"/>
    <lineage>
        <taxon>Eukaryota</taxon>
        <taxon>Metazoa</taxon>
        <taxon>Chordata</taxon>
        <taxon>Craniata</taxon>
        <taxon>Vertebrata</taxon>
        <taxon>Cyclostomata</taxon>
        <taxon>Myxini</taxon>
        <taxon>Myxiniformes</taxon>
        <taxon>Myxinidae</taxon>
        <taxon>Eptatretinae</taxon>
        <taxon>Eptatretus</taxon>
    </lineage>
</organism>
<dbReference type="GO" id="GO:0015031">
    <property type="term" value="P:protein transport"/>
    <property type="evidence" value="ECO:0007669"/>
    <property type="project" value="UniProtKB-KW"/>
</dbReference>
<dbReference type="Gene3D" id="1.10.8.270">
    <property type="entry name" value="putative rabgap domain of human tbc1 domain family member 14 like domains"/>
    <property type="match status" value="1"/>
</dbReference>
<dbReference type="GO" id="GO:0010008">
    <property type="term" value="C:endosome membrane"/>
    <property type="evidence" value="ECO:0007669"/>
    <property type="project" value="UniProtKB-SubCell"/>
</dbReference>
<sequence length="678" mass="76031">MVRVLLLGTHSRPKHQVSHVSLEPRTSQGRSAKRIPTDKSGSGCLRSLGIITTSTKWVSVANSAAAAFAASTGRSDRVHLACLCCGHHPQLLHDKHRLGDTTDDACNLCQAAPHATKHTMEDSVVLAPLLGDRSAISVPRLYLQCLPEDRSLWLEHTQCQRNNYKSVKQKHITNPHEEEKGQDLSINNPLSQEDESPWNRFFQDKELKMIIQQDVTRTFPEILFFQDALVQEMMADVLFCFARENEHLLYRQGMHELLAPILFVLHCDHQALRHASELNKPTETLCILLDPKFIEHDAYSTFSKLMETAEPWFSHFEKDMPQTGKGAVTAAVPFARPQDSSPPIAIVTKLNRINDTILKKHDPELHVHLGRLEIAPQIYGIRWVRLLFGREFPVQDLLALWDAIFADGRSLSLVDYIFVAMLQHIRDALLSSNYQMCLGLLMKYPPAGDMHHLVRKALFLRDPKQHPRPANYLLTQNLEPARITSAIAQGDHLTREAFKSTSVNKVSAGILNFTRKLIGPPSPVMGPTPRYQQSYPQPQPHHSYSQPQQTTTQVQSQQPNFQPQPQPPTRILKSESVPSHLSKGPVCVDGSSSPSSESLAHDESISVSPLSQASHHDGVLGAIGHSRQHSQTVRDKEINLQSEPFQAPRTHERAAYHVLLLCAKDGESLGDDRGRNFS</sequence>
<keyword evidence="7" id="KW-0653">Protein transport</keyword>
<dbReference type="InterPro" id="IPR035969">
    <property type="entry name" value="Rab-GAP_TBC_sf"/>
</dbReference>